<dbReference type="EC" id="3.5.1.25" evidence="7"/>
<name>A0ABX7VX42_9BACI</name>
<dbReference type="NCBIfam" id="TIGR00221">
    <property type="entry name" value="nagA"/>
    <property type="match status" value="1"/>
</dbReference>
<dbReference type="CDD" id="cd00854">
    <property type="entry name" value="NagA"/>
    <property type="match status" value="1"/>
</dbReference>
<evidence type="ECO:0000313" key="7">
    <source>
        <dbReference type="EMBL" id="QTN01555.1"/>
    </source>
</evidence>
<evidence type="ECO:0000256" key="5">
    <source>
        <dbReference type="PIRNR" id="PIRNR038994"/>
    </source>
</evidence>
<dbReference type="PANTHER" id="PTHR11113">
    <property type="entry name" value="N-ACETYLGLUCOSAMINE-6-PHOSPHATE DEACETYLASE"/>
    <property type="match status" value="1"/>
</dbReference>
<dbReference type="InterPro" id="IPR003764">
    <property type="entry name" value="GlcNAc_6-P_deAcase"/>
</dbReference>
<evidence type="ECO:0000256" key="3">
    <source>
        <dbReference type="ARBA" id="ARBA00022801"/>
    </source>
</evidence>
<dbReference type="InterPro" id="IPR032466">
    <property type="entry name" value="Metal_Hydrolase"/>
</dbReference>
<sequence>MLFLQLKGKRRATVANEDTLLIKNVKVFVEKEVIENGYLVAEQGKITEIGHMNQLKNKKISIATSIDGNGLNAVPGFIDGHIHGANGADVMDATPEALETMASALPKEGTTSFLATTITQSKDNIHRALANVASYQNKPAQAEIIGIHLEGPFIEESKAGAQPKEHILTPEVEQFENWQRISGNMIKTITMAPEKDEDGALTRYLANQGINVSAGHTAATIADMRKAVEHGVKQVTHLCNAMSPIHHRDIGVVGAALTLEELKSELIADKIHVSPEMIEFIYQNIGSERLLLITDALRAKCLKPGTYDLGGQEATVTEDRAMLSDGTLAGSILKMNQGAKNMMETTDATLQDIITMTAVNPAKQINMYERKGSLAPGKDADILLVEDDVSVKYSFCRGELAYEEANNSGN</sequence>
<keyword evidence="3 5" id="KW-0378">Hydrolase</keyword>
<protein>
    <submittedName>
        <fullName evidence="7">N-acetylglucosamine-6-phosphate deacetylase</fullName>
        <ecNumber evidence="7">3.5.1.25</ecNumber>
    </submittedName>
</protein>
<accession>A0ABX7VX42</accession>
<feature type="domain" description="Amidohydrolase-related" evidence="6">
    <location>
        <begin position="73"/>
        <end position="399"/>
    </location>
</feature>
<evidence type="ECO:0000259" key="6">
    <source>
        <dbReference type="Pfam" id="PF01979"/>
    </source>
</evidence>
<dbReference type="Pfam" id="PF01979">
    <property type="entry name" value="Amidohydro_1"/>
    <property type="match status" value="1"/>
</dbReference>
<dbReference type="SUPFAM" id="SSF51338">
    <property type="entry name" value="Composite domain of metallo-dependent hydrolases"/>
    <property type="match status" value="1"/>
</dbReference>
<proteinExistence type="inferred from homology"/>
<dbReference type="Gene3D" id="2.30.40.10">
    <property type="entry name" value="Urease, subunit C, domain 1"/>
    <property type="match status" value="1"/>
</dbReference>
<evidence type="ECO:0000256" key="1">
    <source>
        <dbReference type="ARBA" id="ARBA00010716"/>
    </source>
</evidence>
<organism evidence="7 8">
    <name type="scientific">Sediminibacillus dalangtanensis</name>
    <dbReference type="NCBI Taxonomy" id="2729421"/>
    <lineage>
        <taxon>Bacteria</taxon>
        <taxon>Bacillati</taxon>
        <taxon>Bacillota</taxon>
        <taxon>Bacilli</taxon>
        <taxon>Bacillales</taxon>
        <taxon>Bacillaceae</taxon>
        <taxon>Sediminibacillus</taxon>
    </lineage>
</organism>
<keyword evidence="2" id="KW-0479">Metal-binding</keyword>
<dbReference type="Gene3D" id="3.20.20.140">
    <property type="entry name" value="Metal-dependent hydrolases"/>
    <property type="match status" value="1"/>
</dbReference>
<dbReference type="SUPFAM" id="SSF51556">
    <property type="entry name" value="Metallo-dependent hydrolases"/>
    <property type="match status" value="1"/>
</dbReference>
<gene>
    <name evidence="7" type="primary">nagA</name>
    <name evidence="7" type="ORF">ERJ70_14520</name>
</gene>
<dbReference type="PANTHER" id="PTHR11113:SF14">
    <property type="entry name" value="N-ACETYLGLUCOSAMINE-6-PHOSPHATE DEACETYLASE"/>
    <property type="match status" value="1"/>
</dbReference>
<keyword evidence="8" id="KW-1185">Reference proteome</keyword>
<evidence type="ECO:0000256" key="4">
    <source>
        <dbReference type="ARBA" id="ARBA00023277"/>
    </source>
</evidence>
<dbReference type="InterPro" id="IPR011059">
    <property type="entry name" value="Metal-dep_hydrolase_composite"/>
</dbReference>
<evidence type="ECO:0000256" key="2">
    <source>
        <dbReference type="ARBA" id="ARBA00022723"/>
    </source>
</evidence>
<reference evidence="7 8" key="1">
    <citation type="submission" date="2019-12" db="EMBL/GenBank/DDBJ databases">
        <title>The whole genome sequencing of a strain isolated from a Mars analog, Dalangtan Playa.</title>
        <authorList>
            <person name="Huang T."/>
        </authorList>
    </citation>
    <scope>NUCLEOTIDE SEQUENCE [LARGE SCALE GENOMIC DNA]</scope>
    <source>
        <strain evidence="7 8">DP4-553-S</strain>
    </source>
</reference>
<dbReference type="EMBL" id="CP046956">
    <property type="protein sequence ID" value="QTN01555.1"/>
    <property type="molecule type" value="Genomic_DNA"/>
</dbReference>
<keyword evidence="4 5" id="KW-0119">Carbohydrate metabolism</keyword>
<comment type="similarity">
    <text evidence="1 5">Belongs to the metallo-dependent hydrolases superfamily. NagA family.</text>
</comment>
<dbReference type="PIRSF" id="PIRSF038994">
    <property type="entry name" value="NagA"/>
    <property type="match status" value="1"/>
</dbReference>
<dbReference type="InterPro" id="IPR006680">
    <property type="entry name" value="Amidohydro-rel"/>
</dbReference>
<evidence type="ECO:0000313" key="8">
    <source>
        <dbReference type="Proteomes" id="UP000665043"/>
    </source>
</evidence>
<dbReference type="GO" id="GO:0008448">
    <property type="term" value="F:N-acetylglucosamine-6-phosphate deacetylase activity"/>
    <property type="evidence" value="ECO:0007669"/>
    <property type="project" value="UniProtKB-EC"/>
</dbReference>
<dbReference type="Proteomes" id="UP000665043">
    <property type="component" value="Chromosome"/>
</dbReference>